<evidence type="ECO:0000256" key="3">
    <source>
        <dbReference type="ARBA" id="ARBA00022691"/>
    </source>
</evidence>
<dbReference type="InterPro" id="IPR041698">
    <property type="entry name" value="Methyltransf_25"/>
</dbReference>
<keyword evidence="2" id="KW-0808">Transferase</keyword>
<dbReference type="EMBL" id="BSUZ01000001">
    <property type="protein sequence ID" value="GMA86093.1"/>
    <property type="molecule type" value="Genomic_DNA"/>
</dbReference>
<feature type="domain" description="Methyltransferase" evidence="5">
    <location>
        <begin position="71"/>
        <end position="167"/>
    </location>
</feature>
<keyword evidence="7" id="KW-1185">Reference proteome</keyword>
<evidence type="ECO:0000256" key="1">
    <source>
        <dbReference type="ARBA" id="ARBA00022603"/>
    </source>
</evidence>
<gene>
    <name evidence="6" type="ORF">GCM10025868_13430</name>
</gene>
<dbReference type="GO" id="GO:0032259">
    <property type="term" value="P:methylation"/>
    <property type="evidence" value="ECO:0007669"/>
    <property type="project" value="UniProtKB-KW"/>
</dbReference>
<dbReference type="InterPro" id="IPR029063">
    <property type="entry name" value="SAM-dependent_MTases_sf"/>
</dbReference>
<dbReference type="Gene3D" id="3.40.50.150">
    <property type="entry name" value="Vaccinia Virus protein VP39"/>
    <property type="match status" value="1"/>
</dbReference>
<dbReference type="PANTHER" id="PTHR43464:SF19">
    <property type="entry name" value="UBIQUINONE BIOSYNTHESIS O-METHYLTRANSFERASE, MITOCHONDRIAL"/>
    <property type="match status" value="1"/>
</dbReference>
<feature type="region of interest" description="Disordered" evidence="4">
    <location>
        <begin position="1"/>
        <end position="25"/>
    </location>
</feature>
<evidence type="ECO:0000313" key="6">
    <source>
        <dbReference type="EMBL" id="GMA86093.1"/>
    </source>
</evidence>
<dbReference type="PANTHER" id="PTHR43464">
    <property type="entry name" value="METHYLTRANSFERASE"/>
    <property type="match status" value="1"/>
</dbReference>
<dbReference type="Pfam" id="PF13649">
    <property type="entry name" value="Methyltransf_25"/>
    <property type="match status" value="1"/>
</dbReference>
<sequence>MRHTVPGPTDNPGDPRRVGGMSHPTTRWIAETGGTRGAVYAERIRRLHAAGGAVHGEADALGALVPTPARVLDAGCGTGRVAVEPARRGYDVTGLDVDASMLAEAERDAASAGVDVRWVLGDLLDAPALAGDGYDLVAAPGNVVVYLAPGTEERAVAALATVLRPGGLLVVGFAADRHVTEADYAAWCAASGLTAVHRWGGWDGEVGDGSYVVAVDRR</sequence>
<dbReference type="CDD" id="cd02440">
    <property type="entry name" value="AdoMet_MTases"/>
    <property type="match status" value="1"/>
</dbReference>
<evidence type="ECO:0000259" key="5">
    <source>
        <dbReference type="Pfam" id="PF13649"/>
    </source>
</evidence>
<organism evidence="6 7">
    <name type="scientific">Angustibacter aerolatus</name>
    <dbReference type="NCBI Taxonomy" id="1162965"/>
    <lineage>
        <taxon>Bacteria</taxon>
        <taxon>Bacillati</taxon>
        <taxon>Actinomycetota</taxon>
        <taxon>Actinomycetes</taxon>
        <taxon>Kineosporiales</taxon>
        <taxon>Kineosporiaceae</taxon>
    </lineage>
</organism>
<dbReference type="GO" id="GO:0008168">
    <property type="term" value="F:methyltransferase activity"/>
    <property type="evidence" value="ECO:0007669"/>
    <property type="project" value="UniProtKB-KW"/>
</dbReference>
<dbReference type="SUPFAM" id="SSF53335">
    <property type="entry name" value="S-adenosyl-L-methionine-dependent methyltransferases"/>
    <property type="match status" value="1"/>
</dbReference>
<accession>A0ABQ6JD26</accession>
<name>A0ABQ6JD26_9ACTN</name>
<reference evidence="7" key="1">
    <citation type="journal article" date="2019" name="Int. J. Syst. Evol. Microbiol.">
        <title>The Global Catalogue of Microorganisms (GCM) 10K type strain sequencing project: providing services to taxonomists for standard genome sequencing and annotation.</title>
        <authorList>
            <consortium name="The Broad Institute Genomics Platform"/>
            <consortium name="The Broad Institute Genome Sequencing Center for Infectious Disease"/>
            <person name="Wu L."/>
            <person name="Ma J."/>
        </authorList>
    </citation>
    <scope>NUCLEOTIDE SEQUENCE [LARGE SCALE GENOMIC DNA]</scope>
    <source>
        <strain evidence="7">NBRC 108730</strain>
    </source>
</reference>
<evidence type="ECO:0000256" key="4">
    <source>
        <dbReference type="SAM" id="MobiDB-lite"/>
    </source>
</evidence>
<dbReference type="Proteomes" id="UP001157017">
    <property type="component" value="Unassembled WGS sequence"/>
</dbReference>
<proteinExistence type="predicted"/>
<evidence type="ECO:0000256" key="2">
    <source>
        <dbReference type="ARBA" id="ARBA00022679"/>
    </source>
</evidence>
<protein>
    <submittedName>
        <fullName evidence="6">SAM-dependent methyltransferase</fullName>
    </submittedName>
</protein>
<comment type="caution">
    <text evidence="6">The sequence shown here is derived from an EMBL/GenBank/DDBJ whole genome shotgun (WGS) entry which is preliminary data.</text>
</comment>
<evidence type="ECO:0000313" key="7">
    <source>
        <dbReference type="Proteomes" id="UP001157017"/>
    </source>
</evidence>
<keyword evidence="3" id="KW-0949">S-adenosyl-L-methionine</keyword>
<keyword evidence="1 6" id="KW-0489">Methyltransferase</keyword>